<dbReference type="GO" id="GO:0006011">
    <property type="term" value="P:UDP-alpha-D-glucose metabolic process"/>
    <property type="evidence" value="ECO:0007669"/>
    <property type="project" value="InterPro"/>
</dbReference>
<proteinExistence type="inferred from homology"/>
<accession>A0A2W5HCG3</accession>
<comment type="catalytic activity">
    <reaction evidence="9">
        <text>alpha-D-glucose 1-phosphate + UTP + H(+) = UDP-alpha-D-glucose + diphosphate</text>
        <dbReference type="Rhea" id="RHEA:19889"/>
        <dbReference type="ChEBI" id="CHEBI:15378"/>
        <dbReference type="ChEBI" id="CHEBI:33019"/>
        <dbReference type="ChEBI" id="CHEBI:46398"/>
        <dbReference type="ChEBI" id="CHEBI:58601"/>
        <dbReference type="ChEBI" id="CHEBI:58885"/>
        <dbReference type="EC" id="2.7.7.9"/>
    </reaction>
</comment>
<evidence type="ECO:0000256" key="9">
    <source>
        <dbReference type="ARBA" id="ARBA00048128"/>
    </source>
</evidence>
<evidence type="ECO:0000256" key="4">
    <source>
        <dbReference type="ARBA" id="ARBA00022679"/>
    </source>
</evidence>
<dbReference type="CDD" id="cd02541">
    <property type="entry name" value="UGPase_prokaryotic"/>
    <property type="match status" value="1"/>
</dbReference>
<evidence type="ECO:0000256" key="1">
    <source>
        <dbReference type="ARBA" id="ARBA00006890"/>
    </source>
</evidence>
<dbReference type="SUPFAM" id="SSF53448">
    <property type="entry name" value="Nucleotide-diphospho-sugar transferases"/>
    <property type="match status" value="1"/>
</dbReference>
<comment type="similarity">
    <text evidence="1">Belongs to the UDPGP type 2 family.</text>
</comment>
<evidence type="ECO:0000259" key="10">
    <source>
        <dbReference type="Pfam" id="PF00483"/>
    </source>
</evidence>
<dbReference type="InterPro" id="IPR029044">
    <property type="entry name" value="Nucleotide-diphossugar_trans"/>
</dbReference>
<dbReference type="InterPro" id="IPR005771">
    <property type="entry name" value="GalU_uridylyltTrfase_bac/arc"/>
</dbReference>
<gene>
    <name evidence="11" type="ORF">DI586_05635</name>
</gene>
<dbReference type="InterPro" id="IPR005835">
    <property type="entry name" value="NTP_transferase_dom"/>
</dbReference>
<dbReference type="GO" id="GO:0003983">
    <property type="term" value="F:UTP:glucose-1-phosphate uridylyltransferase activity"/>
    <property type="evidence" value="ECO:0007669"/>
    <property type="project" value="UniProtKB-EC"/>
</dbReference>
<dbReference type="Pfam" id="PF00483">
    <property type="entry name" value="NTP_transferase"/>
    <property type="match status" value="1"/>
</dbReference>
<dbReference type="EC" id="2.7.7.9" evidence="2"/>
<dbReference type="Proteomes" id="UP000249739">
    <property type="component" value="Unassembled WGS sequence"/>
</dbReference>
<organism evidence="11 12">
    <name type="scientific">Micavibrio aeruginosavorus</name>
    <dbReference type="NCBI Taxonomy" id="349221"/>
    <lineage>
        <taxon>Bacteria</taxon>
        <taxon>Pseudomonadati</taxon>
        <taxon>Bdellovibrionota</taxon>
        <taxon>Bdellovibrionia</taxon>
        <taxon>Bdellovibrionales</taxon>
        <taxon>Pseudobdellovibrionaceae</taxon>
        <taxon>Micavibrio</taxon>
    </lineage>
</organism>
<keyword evidence="5 11" id="KW-0548">Nucleotidyltransferase</keyword>
<dbReference type="EMBL" id="QFOT01000049">
    <property type="protein sequence ID" value="PZP55816.1"/>
    <property type="molecule type" value="Genomic_DNA"/>
</dbReference>
<evidence type="ECO:0000313" key="11">
    <source>
        <dbReference type="EMBL" id="PZP55816.1"/>
    </source>
</evidence>
<name>A0A2W5HCG3_9BACT</name>
<evidence type="ECO:0000256" key="5">
    <source>
        <dbReference type="ARBA" id="ARBA00022695"/>
    </source>
</evidence>
<dbReference type="Gene3D" id="3.90.550.10">
    <property type="entry name" value="Spore Coat Polysaccharide Biosynthesis Protein SpsA, Chain A"/>
    <property type="match status" value="1"/>
</dbReference>
<feature type="domain" description="Nucleotidyl transferase" evidence="10">
    <location>
        <begin position="13"/>
        <end position="227"/>
    </location>
</feature>
<dbReference type="PANTHER" id="PTHR43197">
    <property type="entry name" value="UTP--GLUCOSE-1-PHOSPHATE URIDYLYLTRANSFERASE"/>
    <property type="match status" value="1"/>
</dbReference>
<reference evidence="11 12" key="1">
    <citation type="submission" date="2017-08" db="EMBL/GenBank/DDBJ databases">
        <title>Infants hospitalized years apart are colonized by the same room-sourced microbial strains.</title>
        <authorList>
            <person name="Brooks B."/>
            <person name="Olm M.R."/>
            <person name="Firek B.A."/>
            <person name="Baker R."/>
            <person name="Thomas B.C."/>
            <person name="Morowitz M.J."/>
            <person name="Banfield J.F."/>
        </authorList>
    </citation>
    <scope>NUCLEOTIDE SEQUENCE [LARGE SCALE GENOMIC DNA]</scope>
    <source>
        <strain evidence="11">S2_006_000_R2_64</strain>
    </source>
</reference>
<evidence type="ECO:0000256" key="3">
    <source>
        <dbReference type="ARBA" id="ARBA00019048"/>
    </source>
</evidence>
<evidence type="ECO:0000256" key="8">
    <source>
        <dbReference type="ARBA" id="ARBA00032341"/>
    </source>
</evidence>
<comment type="caution">
    <text evidence="11">The sequence shown here is derived from an EMBL/GenBank/DDBJ whole genome shotgun (WGS) entry which is preliminary data.</text>
</comment>
<sequence>MTKTLKTAVFPVAGLGTRLLPATKVMPKEMLPIVDMPLIQLAVDEAKTAGVENFVFVISNGKEMLCQHFDEAPVLMETLSRRNKQAQIDIVNAVTLPKGRLKIAQQDKALGLGHAVWCARDYISKDESFAVMLPDDFMLCSGKSCMQQMAEEYARTGNNIIASMEVPDADVNKYGIITPGQNNGKATLVKGFVEKPALENAPSNLAVIGRYILSADIMPILDAMVEKNMTGAGGEIQLTDAMVELLKISPFTAYEVDGERHDCGSDIGFVKAQIAYAMTKPKLAAELTEFMIERLRMSMSTNIETIDLAKTRAA</sequence>
<evidence type="ECO:0000256" key="7">
    <source>
        <dbReference type="ARBA" id="ARBA00031959"/>
    </source>
</evidence>
<evidence type="ECO:0000313" key="12">
    <source>
        <dbReference type="Proteomes" id="UP000249739"/>
    </source>
</evidence>
<evidence type="ECO:0000256" key="2">
    <source>
        <dbReference type="ARBA" id="ARBA00012415"/>
    </source>
</evidence>
<dbReference type="AlphaFoldDB" id="A0A2W5HCG3"/>
<dbReference type="PANTHER" id="PTHR43197:SF1">
    <property type="entry name" value="UTP--GLUCOSE-1-PHOSPHATE URIDYLYLTRANSFERASE"/>
    <property type="match status" value="1"/>
</dbReference>
<protein>
    <recommendedName>
        <fullName evidence="3">UTP--glucose-1-phosphate uridylyltransferase</fullName>
        <ecNumber evidence="2">2.7.7.9</ecNumber>
    </recommendedName>
    <alternativeName>
        <fullName evidence="6">Alpha-D-glucosyl-1-phosphate uridylyltransferase</fullName>
    </alternativeName>
    <alternativeName>
        <fullName evidence="7">UDP-glucose pyrophosphorylase</fullName>
    </alternativeName>
    <alternativeName>
        <fullName evidence="8">Uridine diphosphoglucose pyrophosphorylase</fullName>
    </alternativeName>
</protein>
<keyword evidence="4 11" id="KW-0808">Transferase</keyword>
<evidence type="ECO:0000256" key="6">
    <source>
        <dbReference type="ARBA" id="ARBA00031455"/>
    </source>
</evidence>